<evidence type="ECO:0000313" key="2">
    <source>
        <dbReference type="EMBL" id="GCC23673.1"/>
    </source>
</evidence>
<name>A0A401RZU2_CHIPU</name>
<evidence type="ECO:0000256" key="1">
    <source>
        <dbReference type="SAM" id="MobiDB-lite"/>
    </source>
</evidence>
<accession>A0A401RZU2</accession>
<sequence>MSTPGVEQEAFHFVVGFGLRLYQGRRRASGPGGGAAQGAPKARERETEAGAGSWHRADHRDLYRGCSGGGQAKMPRPARCV</sequence>
<gene>
    <name evidence="2" type="ORF">chiPu_0002071</name>
</gene>
<comment type="caution">
    <text evidence="2">The sequence shown here is derived from an EMBL/GenBank/DDBJ whole genome shotgun (WGS) entry which is preliminary data.</text>
</comment>
<proteinExistence type="predicted"/>
<reference evidence="2 3" key="1">
    <citation type="journal article" date="2018" name="Nat. Ecol. Evol.">
        <title>Shark genomes provide insights into elasmobranch evolution and the origin of vertebrates.</title>
        <authorList>
            <person name="Hara Y"/>
            <person name="Yamaguchi K"/>
            <person name="Onimaru K"/>
            <person name="Kadota M"/>
            <person name="Koyanagi M"/>
            <person name="Keeley SD"/>
            <person name="Tatsumi K"/>
            <person name="Tanaka K"/>
            <person name="Motone F"/>
            <person name="Kageyama Y"/>
            <person name="Nozu R"/>
            <person name="Adachi N"/>
            <person name="Nishimura O"/>
            <person name="Nakagawa R"/>
            <person name="Tanegashima C"/>
            <person name="Kiyatake I"/>
            <person name="Matsumoto R"/>
            <person name="Murakumo K"/>
            <person name="Nishida K"/>
            <person name="Terakita A"/>
            <person name="Kuratani S"/>
            <person name="Sato K"/>
            <person name="Hyodo S Kuraku.S."/>
        </authorList>
    </citation>
    <scope>NUCLEOTIDE SEQUENCE [LARGE SCALE GENOMIC DNA]</scope>
</reference>
<dbReference type="AlphaFoldDB" id="A0A401RZU2"/>
<protein>
    <submittedName>
        <fullName evidence="2">Uncharacterized protein</fullName>
    </submittedName>
</protein>
<dbReference type="Proteomes" id="UP000287033">
    <property type="component" value="Unassembled WGS sequence"/>
</dbReference>
<dbReference type="EMBL" id="BEZZ01000035">
    <property type="protein sequence ID" value="GCC23673.1"/>
    <property type="molecule type" value="Genomic_DNA"/>
</dbReference>
<feature type="region of interest" description="Disordered" evidence="1">
    <location>
        <begin position="26"/>
        <end position="81"/>
    </location>
</feature>
<evidence type="ECO:0000313" key="3">
    <source>
        <dbReference type="Proteomes" id="UP000287033"/>
    </source>
</evidence>
<keyword evidence="3" id="KW-1185">Reference proteome</keyword>
<organism evidence="2 3">
    <name type="scientific">Chiloscyllium punctatum</name>
    <name type="common">Brownbanded bambooshark</name>
    <name type="synonym">Hemiscyllium punctatum</name>
    <dbReference type="NCBI Taxonomy" id="137246"/>
    <lineage>
        <taxon>Eukaryota</taxon>
        <taxon>Metazoa</taxon>
        <taxon>Chordata</taxon>
        <taxon>Craniata</taxon>
        <taxon>Vertebrata</taxon>
        <taxon>Chondrichthyes</taxon>
        <taxon>Elasmobranchii</taxon>
        <taxon>Galeomorphii</taxon>
        <taxon>Galeoidea</taxon>
        <taxon>Orectolobiformes</taxon>
        <taxon>Hemiscylliidae</taxon>
        <taxon>Chiloscyllium</taxon>
    </lineage>
</organism>